<feature type="domain" description="WW" evidence="2">
    <location>
        <begin position="106"/>
        <end position="139"/>
    </location>
</feature>
<dbReference type="Proteomes" id="UP001321760">
    <property type="component" value="Unassembled WGS sequence"/>
</dbReference>
<dbReference type="InterPro" id="IPR052895">
    <property type="entry name" value="HetReg/Transcr_Mod"/>
</dbReference>
<proteinExistence type="predicted"/>
<accession>A0AAV9GLW4</accession>
<dbReference type="PANTHER" id="PTHR24148">
    <property type="entry name" value="ANKYRIN REPEAT DOMAIN-CONTAINING PROTEIN 39 HOMOLOG-RELATED"/>
    <property type="match status" value="1"/>
</dbReference>
<organism evidence="3 4">
    <name type="scientific">Podospora aff. communis PSN243</name>
    <dbReference type="NCBI Taxonomy" id="3040156"/>
    <lineage>
        <taxon>Eukaryota</taxon>
        <taxon>Fungi</taxon>
        <taxon>Dikarya</taxon>
        <taxon>Ascomycota</taxon>
        <taxon>Pezizomycotina</taxon>
        <taxon>Sordariomycetes</taxon>
        <taxon>Sordariomycetidae</taxon>
        <taxon>Sordariales</taxon>
        <taxon>Podosporaceae</taxon>
        <taxon>Podospora</taxon>
    </lineage>
</organism>
<comment type="caution">
    <text evidence="3">The sequence shown here is derived from an EMBL/GenBank/DDBJ whole genome shotgun (WGS) entry which is preliminary data.</text>
</comment>
<reference evidence="3" key="2">
    <citation type="submission" date="2023-05" db="EMBL/GenBank/DDBJ databases">
        <authorList>
            <consortium name="Lawrence Berkeley National Laboratory"/>
            <person name="Steindorff A."/>
            <person name="Hensen N."/>
            <person name="Bonometti L."/>
            <person name="Westerberg I."/>
            <person name="Brannstrom I.O."/>
            <person name="Guillou S."/>
            <person name="Cros-Aarteil S."/>
            <person name="Calhoun S."/>
            <person name="Haridas S."/>
            <person name="Kuo A."/>
            <person name="Mondo S."/>
            <person name="Pangilinan J."/>
            <person name="Riley R."/>
            <person name="Labutti K."/>
            <person name="Andreopoulos B."/>
            <person name="Lipzen A."/>
            <person name="Chen C."/>
            <person name="Yanf M."/>
            <person name="Daum C."/>
            <person name="Ng V."/>
            <person name="Clum A."/>
            <person name="Ohm R."/>
            <person name="Martin F."/>
            <person name="Silar P."/>
            <person name="Natvig D."/>
            <person name="Lalanne C."/>
            <person name="Gautier V."/>
            <person name="Ament-Velasquez S.L."/>
            <person name="Kruys A."/>
            <person name="Hutchinson M.I."/>
            <person name="Powell A.J."/>
            <person name="Barry K."/>
            <person name="Miller A.N."/>
            <person name="Grigoriev I.V."/>
            <person name="Debuchy R."/>
            <person name="Gladieux P."/>
            <person name="Thoren M.H."/>
            <person name="Johannesson H."/>
        </authorList>
    </citation>
    <scope>NUCLEOTIDE SEQUENCE</scope>
    <source>
        <strain evidence="3">PSN243</strain>
    </source>
</reference>
<feature type="compositionally biased region" description="Polar residues" evidence="1">
    <location>
        <begin position="19"/>
        <end position="29"/>
    </location>
</feature>
<dbReference type="PANTHER" id="PTHR24148:SF82">
    <property type="entry name" value="HETEROKARYON INCOMPATIBILITY DOMAIN-CONTAINING PROTEIN"/>
    <property type="match status" value="1"/>
</dbReference>
<feature type="region of interest" description="Disordered" evidence="1">
    <location>
        <begin position="1"/>
        <end position="48"/>
    </location>
</feature>
<evidence type="ECO:0000256" key="1">
    <source>
        <dbReference type="SAM" id="MobiDB-lite"/>
    </source>
</evidence>
<protein>
    <submittedName>
        <fullName evidence="3">Heterokaryon incompatibility protein-domain-containing protein</fullName>
    </submittedName>
</protein>
<dbReference type="PROSITE" id="PS50020">
    <property type="entry name" value="WW_DOMAIN_2"/>
    <property type="match status" value="1"/>
</dbReference>
<dbReference type="InterPro" id="IPR010730">
    <property type="entry name" value="HET"/>
</dbReference>
<gene>
    <name evidence="3" type="ORF">QBC34DRAFT_438777</name>
</gene>
<dbReference type="Pfam" id="PF26639">
    <property type="entry name" value="Het-6_barrel"/>
    <property type="match status" value="1"/>
</dbReference>
<keyword evidence="4" id="KW-1185">Reference proteome</keyword>
<dbReference type="AlphaFoldDB" id="A0AAV9GLW4"/>
<reference evidence="3" key="1">
    <citation type="journal article" date="2023" name="Mol. Phylogenet. Evol.">
        <title>Genome-scale phylogeny and comparative genomics of the fungal order Sordariales.</title>
        <authorList>
            <person name="Hensen N."/>
            <person name="Bonometti L."/>
            <person name="Westerberg I."/>
            <person name="Brannstrom I.O."/>
            <person name="Guillou S."/>
            <person name="Cros-Aarteil S."/>
            <person name="Calhoun S."/>
            <person name="Haridas S."/>
            <person name="Kuo A."/>
            <person name="Mondo S."/>
            <person name="Pangilinan J."/>
            <person name="Riley R."/>
            <person name="LaButti K."/>
            <person name="Andreopoulos B."/>
            <person name="Lipzen A."/>
            <person name="Chen C."/>
            <person name="Yan M."/>
            <person name="Daum C."/>
            <person name="Ng V."/>
            <person name="Clum A."/>
            <person name="Steindorff A."/>
            <person name="Ohm R.A."/>
            <person name="Martin F."/>
            <person name="Silar P."/>
            <person name="Natvig D.O."/>
            <person name="Lalanne C."/>
            <person name="Gautier V."/>
            <person name="Ament-Velasquez S.L."/>
            <person name="Kruys A."/>
            <person name="Hutchinson M.I."/>
            <person name="Powell A.J."/>
            <person name="Barry K."/>
            <person name="Miller A.N."/>
            <person name="Grigoriev I.V."/>
            <person name="Debuchy R."/>
            <person name="Gladieux P."/>
            <person name="Hiltunen Thoren M."/>
            <person name="Johannesson H."/>
        </authorList>
    </citation>
    <scope>NUCLEOTIDE SEQUENCE</scope>
    <source>
        <strain evidence="3">PSN243</strain>
    </source>
</reference>
<sequence length="765" mass="86077">MVATRSQAATHGRQRRSTTKANNASNSPKHTLENTAHPRRTSLATRSLDTYQYQELQDGSRDIRLIDLLPGSGNDPVVLQIKHARLPEYTETVSTSHERTLQQVRATLPPDWMVFETLEGRLIFANDALELSTWTHPGDPASKVPVLTKPLNAPETPDFEALSYTWGSPRSRKAVFIQDPSSPGGKLTKLLVTKNLSIALQNLRLPSKIRTLWVDAICINQSNIPERNAQVQRMPRIYRLAHRVVIWIGPGSRQSKVAISTLSHLAAQVEVTRQGHTIGDPDATEKEWYHNNHDLPYPDHVWRAIHRLFQRVWFTRVWVVQEVNLAGTKAIVQCGSDTIPWVMFRQAVLCLSTKYNIPSQDLRSEIATIVGLAIYDGAASYMPLAMSIFNRECSDQRDRVFGLLGLMPPGLRSRMPADYGLDVGEVYKRATLAQIEHFGRLDALRVCDDAGYDDRAIEAPSWVPDLIMPPPAVESIRQQFSSGMSRCVTRLVGGDVLEVLGVQAGRIFSVEEVFSSFLGDGVEAIRSWSLPKLDTQMPHGGTFLDAFAMTICSMKVKERYPQQQRLPEFKEWREYCGDVILNGDQALEEKGRVSELYLSSVEHVLYQRKFFMTKEGYIGLGPLGLKEGDIISVLLGYDAPMLFRETSPNTYQVVGSALVYGLHDALSLLGPLPDHWSIRVRLDSVGDANLPRFFNMMTEVETDEDPRLPPLERWARLDVDRTGDDPEVFQKFRNTSTGEVVNFDPRMGADKMRCRGVALRAFQLV</sequence>
<dbReference type="Pfam" id="PF06985">
    <property type="entry name" value="HET"/>
    <property type="match status" value="1"/>
</dbReference>
<name>A0AAV9GLW4_9PEZI</name>
<evidence type="ECO:0000259" key="2">
    <source>
        <dbReference type="PROSITE" id="PS50020"/>
    </source>
</evidence>
<evidence type="ECO:0000313" key="4">
    <source>
        <dbReference type="Proteomes" id="UP001321760"/>
    </source>
</evidence>
<dbReference type="EMBL" id="MU865940">
    <property type="protein sequence ID" value="KAK4449010.1"/>
    <property type="molecule type" value="Genomic_DNA"/>
</dbReference>
<evidence type="ECO:0000313" key="3">
    <source>
        <dbReference type="EMBL" id="KAK4449010.1"/>
    </source>
</evidence>
<dbReference type="InterPro" id="IPR001202">
    <property type="entry name" value="WW_dom"/>
</dbReference>